<dbReference type="InterPro" id="IPR035958">
    <property type="entry name" value="SecB-like_sf"/>
</dbReference>
<dbReference type="Proteomes" id="UP000184334">
    <property type="component" value="Unassembled WGS sequence"/>
</dbReference>
<proteinExistence type="predicted"/>
<gene>
    <name evidence="1" type="ORF">SAMN02745164_02101</name>
</gene>
<keyword evidence="2" id="KW-1185">Reference proteome</keyword>
<dbReference type="RefSeq" id="WP_072865983.1">
    <property type="nucleotide sequence ID" value="NZ_FQUI01000053.1"/>
</dbReference>
<reference evidence="1" key="1">
    <citation type="submission" date="2016-11" db="EMBL/GenBank/DDBJ databases">
        <authorList>
            <person name="Varghese N."/>
            <person name="Submissions S."/>
        </authorList>
    </citation>
    <scope>NUCLEOTIDE SEQUENCE [LARGE SCALE GENOMIC DNA]</scope>
    <source>
        <strain evidence="1">DSM 16785</strain>
    </source>
</reference>
<organism evidence="1 2">
    <name type="scientific">Marinitoga hydrogenitolerans (strain DSM 16785 / JCM 12826 / AT1271)</name>
    <dbReference type="NCBI Taxonomy" id="1122195"/>
    <lineage>
        <taxon>Bacteria</taxon>
        <taxon>Thermotogati</taxon>
        <taxon>Thermotogota</taxon>
        <taxon>Thermotogae</taxon>
        <taxon>Petrotogales</taxon>
        <taxon>Petrotogaceae</taxon>
        <taxon>Marinitoga</taxon>
    </lineage>
</organism>
<evidence type="ECO:0000313" key="2">
    <source>
        <dbReference type="Proteomes" id="UP000184334"/>
    </source>
</evidence>
<sequence length="152" mass="18178">MENNGKRTAIELNKEEFKLFFELIKNINLKDIFLSKEKIEIHEKRNNGSSTIKIELKIKTGNINLEKRKAYIEYTIKLREKNKIIYKQETEYIITLNIKNIDKVSEIIKNKKIYTFFIEKQLNKIVWPFLRVDFHNNLGRVGIRPVTLPLLK</sequence>
<dbReference type="STRING" id="1122195.SAMN02745164_02101"/>
<evidence type="ECO:0000313" key="1">
    <source>
        <dbReference type="EMBL" id="SHF25488.1"/>
    </source>
</evidence>
<name>A0A1M5A5C3_MARH1</name>
<accession>A0A1M5A5C3</accession>
<protein>
    <submittedName>
        <fullName evidence="1">Uncharacterized protein</fullName>
    </submittedName>
</protein>
<dbReference type="EMBL" id="FQUI01000053">
    <property type="protein sequence ID" value="SHF25488.1"/>
    <property type="molecule type" value="Genomic_DNA"/>
</dbReference>
<comment type="caution">
    <text evidence="1">The sequence shown here is derived from an EMBL/GenBank/DDBJ whole genome shotgun (WGS) entry which is preliminary data.</text>
</comment>
<dbReference type="AlphaFoldDB" id="A0A1M5A5C3"/>
<dbReference type="Gene3D" id="3.10.420.10">
    <property type="entry name" value="SecB-like"/>
    <property type="match status" value="1"/>
</dbReference>